<keyword evidence="2" id="KW-1185">Reference proteome</keyword>
<comment type="caution">
    <text evidence="1">The sequence shown here is derived from an EMBL/GenBank/DDBJ whole genome shotgun (WGS) entry which is preliminary data.</text>
</comment>
<dbReference type="Proteomes" id="UP001285244">
    <property type="component" value="Unassembled WGS sequence"/>
</dbReference>
<accession>A0ABU4WMN9</accession>
<name>A0ABU4WMN9_9FIRM</name>
<evidence type="ECO:0000313" key="1">
    <source>
        <dbReference type="EMBL" id="MDX8416742.1"/>
    </source>
</evidence>
<dbReference type="RefSeq" id="WP_320325071.1">
    <property type="nucleotide sequence ID" value="NZ_JALBUS010000003.1"/>
</dbReference>
<protein>
    <recommendedName>
        <fullName evidence="3">Secreted protein</fullName>
    </recommendedName>
</protein>
<reference evidence="1 2" key="1">
    <citation type="submission" date="2022-03" db="EMBL/GenBank/DDBJ databases">
        <title>Novel taxa within the pig intestine.</title>
        <authorList>
            <person name="Wylensek D."/>
            <person name="Bishof K."/>
            <person name="Afrizal A."/>
            <person name="Clavel T."/>
        </authorList>
    </citation>
    <scope>NUCLEOTIDE SEQUENCE [LARGE SCALE GENOMIC DNA]</scope>
    <source>
        <strain evidence="1 2">Cla-KB-P134</strain>
    </source>
</reference>
<evidence type="ECO:0000313" key="2">
    <source>
        <dbReference type="Proteomes" id="UP001285244"/>
    </source>
</evidence>
<sequence>MVFVHRYVRLVVFILKIICRAYPRKLSSLYSCVSKLAIQMNPVLGYEQPNPTARYRNENVSLCDLVEANKQKQ</sequence>
<proteinExistence type="predicted"/>
<evidence type="ECO:0008006" key="3">
    <source>
        <dbReference type="Google" id="ProtNLM"/>
    </source>
</evidence>
<dbReference type="EMBL" id="JALBUS010000003">
    <property type="protein sequence ID" value="MDX8416742.1"/>
    <property type="molecule type" value="Genomic_DNA"/>
</dbReference>
<organism evidence="1 2">
    <name type="scientific">Absicoccus intestinalis</name>
    <dbReference type="NCBI Taxonomy" id="2926319"/>
    <lineage>
        <taxon>Bacteria</taxon>
        <taxon>Bacillati</taxon>
        <taxon>Bacillota</taxon>
        <taxon>Erysipelotrichia</taxon>
        <taxon>Erysipelotrichales</taxon>
        <taxon>Erysipelotrichaceae</taxon>
        <taxon>Absicoccus</taxon>
    </lineage>
</organism>
<gene>
    <name evidence="1" type="ORF">MOZ64_02635</name>
</gene>